<gene>
    <name evidence="1" type="ORF">MHY01S_07770</name>
</gene>
<dbReference type="Proteomes" id="UP000321197">
    <property type="component" value="Unassembled WGS sequence"/>
</dbReference>
<dbReference type="EMBL" id="BJXL01000016">
    <property type="protein sequence ID" value="GEM82611.1"/>
    <property type="molecule type" value="Genomic_DNA"/>
</dbReference>
<proteinExistence type="predicted"/>
<name>A0A511QYZ7_9DEIN</name>
<organism evidence="1 2">
    <name type="scientific">Meiothermus hypogaeus NBRC 106114</name>
    <dbReference type="NCBI Taxonomy" id="1227553"/>
    <lineage>
        <taxon>Bacteria</taxon>
        <taxon>Thermotogati</taxon>
        <taxon>Deinococcota</taxon>
        <taxon>Deinococci</taxon>
        <taxon>Thermales</taxon>
        <taxon>Thermaceae</taxon>
        <taxon>Meiothermus</taxon>
    </lineage>
</organism>
<evidence type="ECO:0000313" key="2">
    <source>
        <dbReference type="Proteomes" id="UP000321197"/>
    </source>
</evidence>
<dbReference type="RefSeq" id="WP_119340994.1">
    <property type="nucleotide sequence ID" value="NZ_BJXL01000016.1"/>
</dbReference>
<comment type="caution">
    <text evidence="1">The sequence shown here is derived from an EMBL/GenBank/DDBJ whole genome shotgun (WGS) entry which is preliminary data.</text>
</comment>
<sequence length="226" mass="24147">MNSRILAWVVVGALGLVLAQAVQRQLNLVVNGQAQSSKAIVVGGQTYVPLSALRALGVTAAVSGNSVSLSGSLAGGADQRASLEGCLNEWLFNGIWRARATKVEPTEVNGLKVWAVTLEVRNATTKTLEAWNAGFKDLSSLTLAFADGATVRNDSGALGRDYNDKIYNAAIPQGAAVTAQLNFPQSRTDPPTKLLIEMDTNNIKQKYNLTFNTPNPSLRFKLDCSR</sequence>
<accession>A0A511QYZ7</accession>
<evidence type="ECO:0008006" key="3">
    <source>
        <dbReference type="Google" id="ProtNLM"/>
    </source>
</evidence>
<evidence type="ECO:0000313" key="1">
    <source>
        <dbReference type="EMBL" id="GEM82611.1"/>
    </source>
</evidence>
<protein>
    <recommendedName>
        <fullName evidence="3">DUF4352 domain-containing protein</fullName>
    </recommendedName>
</protein>
<reference evidence="1 2" key="1">
    <citation type="submission" date="2019-07" db="EMBL/GenBank/DDBJ databases">
        <title>Whole genome shotgun sequence of Meiothermus hypogaeus NBRC 106114.</title>
        <authorList>
            <person name="Hosoyama A."/>
            <person name="Uohara A."/>
            <person name="Ohji S."/>
            <person name="Ichikawa N."/>
        </authorList>
    </citation>
    <scope>NUCLEOTIDE SEQUENCE [LARGE SCALE GENOMIC DNA]</scope>
    <source>
        <strain evidence="1 2">NBRC 106114</strain>
    </source>
</reference>
<dbReference type="AlphaFoldDB" id="A0A511QYZ7"/>
<dbReference type="OrthoDB" id="25702at2"/>